<organism evidence="2 3">
    <name type="scientific">Clostridium sulfidigenes</name>
    <dbReference type="NCBI Taxonomy" id="318464"/>
    <lineage>
        <taxon>Bacteria</taxon>
        <taxon>Bacillati</taxon>
        <taxon>Bacillota</taxon>
        <taxon>Clostridia</taxon>
        <taxon>Eubacteriales</taxon>
        <taxon>Clostridiaceae</taxon>
        <taxon>Clostridium</taxon>
    </lineage>
</organism>
<feature type="region of interest" description="Disordered" evidence="1">
    <location>
        <begin position="33"/>
        <end position="85"/>
    </location>
</feature>
<dbReference type="Proteomes" id="UP000768462">
    <property type="component" value="Unassembled WGS sequence"/>
</dbReference>
<evidence type="ECO:0000256" key="1">
    <source>
        <dbReference type="SAM" id="MobiDB-lite"/>
    </source>
</evidence>
<dbReference type="EMBL" id="SVCM01000140">
    <property type="protein sequence ID" value="MBE6060898.1"/>
    <property type="molecule type" value="Genomic_DNA"/>
</dbReference>
<evidence type="ECO:0000313" key="2">
    <source>
        <dbReference type="EMBL" id="MBE6060898.1"/>
    </source>
</evidence>
<evidence type="ECO:0000313" key="3">
    <source>
        <dbReference type="Proteomes" id="UP000768462"/>
    </source>
</evidence>
<protein>
    <submittedName>
        <fullName evidence="2">Uncharacterized protein</fullName>
    </submittedName>
</protein>
<comment type="caution">
    <text evidence="2">The sequence shown here is derived from an EMBL/GenBank/DDBJ whole genome shotgun (WGS) entry which is preliminary data.</text>
</comment>
<name>A0A927ZUD2_9CLOT</name>
<accession>A0A927ZUD2</accession>
<feature type="compositionally biased region" description="Polar residues" evidence="1">
    <location>
        <begin position="66"/>
        <end position="79"/>
    </location>
</feature>
<gene>
    <name evidence="2" type="ORF">E7215_12100</name>
</gene>
<feature type="compositionally biased region" description="Low complexity" evidence="1">
    <location>
        <begin position="33"/>
        <end position="44"/>
    </location>
</feature>
<reference evidence="2" key="1">
    <citation type="submission" date="2019-04" db="EMBL/GenBank/DDBJ databases">
        <title>Evolution of Biomass-Degrading Anaerobic Consortia Revealed by Metagenomics.</title>
        <authorList>
            <person name="Peng X."/>
        </authorList>
    </citation>
    <scope>NUCLEOTIDE SEQUENCE</scope>
    <source>
        <strain evidence="2">SIG254</strain>
    </source>
</reference>
<sequence length="85" mass="9334">MVGSGALADTVKVAWYGTVGTIVAIWNIITFSSSDTTNNSSNNKSKPEKQERAKNKLKSDIKVEGSHSTFKQNPNTGEITNYKIW</sequence>
<dbReference type="AlphaFoldDB" id="A0A927ZUD2"/>
<proteinExistence type="predicted"/>
<feature type="compositionally biased region" description="Basic and acidic residues" evidence="1">
    <location>
        <begin position="45"/>
        <end position="65"/>
    </location>
</feature>